<evidence type="ECO:0000313" key="2">
    <source>
        <dbReference type="Proteomes" id="UP001597545"/>
    </source>
</evidence>
<dbReference type="Proteomes" id="UP001597545">
    <property type="component" value="Unassembled WGS sequence"/>
</dbReference>
<reference evidence="2" key="1">
    <citation type="journal article" date="2019" name="Int. J. Syst. Evol. Microbiol.">
        <title>The Global Catalogue of Microorganisms (GCM) 10K type strain sequencing project: providing services to taxonomists for standard genome sequencing and annotation.</title>
        <authorList>
            <consortium name="The Broad Institute Genomics Platform"/>
            <consortium name="The Broad Institute Genome Sequencing Center for Infectious Disease"/>
            <person name="Wu L."/>
            <person name="Ma J."/>
        </authorList>
    </citation>
    <scope>NUCLEOTIDE SEQUENCE [LARGE SCALE GENOMIC DNA]</scope>
    <source>
        <strain evidence="2">KCTC 42662</strain>
    </source>
</reference>
<proteinExistence type="predicted"/>
<dbReference type="RefSeq" id="WP_380901892.1">
    <property type="nucleotide sequence ID" value="NZ_JBHUEG010000007.1"/>
</dbReference>
<name>A0ABW5KE81_9SPHI</name>
<organism evidence="1 2">
    <name type="scientific">Sphingobacterium suaedae</name>
    <dbReference type="NCBI Taxonomy" id="1686402"/>
    <lineage>
        <taxon>Bacteria</taxon>
        <taxon>Pseudomonadati</taxon>
        <taxon>Bacteroidota</taxon>
        <taxon>Sphingobacteriia</taxon>
        <taxon>Sphingobacteriales</taxon>
        <taxon>Sphingobacteriaceae</taxon>
        <taxon>Sphingobacterium</taxon>
    </lineage>
</organism>
<gene>
    <name evidence="1" type="ORF">ACFSR5_06450</name>
</gene>
<comment type="caution">
    <text evidence="1">The sequence shown here is derived from an EMBL/GenBank/DDBJ whole genome shotgun (WGS) entry which is preliminary data.</text>
</comment>
<keyword evidence="2" id="KW-1185">Reference proteome</keyword>
<evidence type="ECO:0000313" key="1">
    <source>
        <dbReference type="EMBL" id="MFD2547286.1"/>
    </source>
</evidence>
<accession>A0ABW5KE81</accession>
<dbReference type="EMBL" id="JBHULR010000003">
    <property type="protein sequence ID" value="MFD2547286.1"/>
    <property type="molecule type" value="Genomic_DNA"/>
</dbReference>
<protein>
    <submittedName>
        <fullName evidence="1">Uncharacterized protein</fullName>
    </submittedName>
</protein>
<sequence length="100" mass="11800">MIRPLLKYDTGTLAGCHEFNRLRIKNLEQFFERYPHNVDCYASVFKILFDLEMEVKYLHQPEQSISVPYAEGLYAVFDLSTIQDIQGTRVAEYTFIRLTE</sequence>